<protein>
    <submittedName>
        <fullName evidence="6">ATP-binding cassette domain-containing protein</fullName>
    </submittedName>
</protein>
<name>A0ABT2JMA4_9ACTN</name>
<dbReference type="InterPro" id="IPR027417">
    <property type="entry name" value="P-loop_NTPase"/>
</dbReference>
<dbReference type="Gene3D" id="3.40.50.300">
    <property type="entry name" value="P-loop containing nucleotide triphosphate hydrolases"/>
    <property type="match status" value="2"/>
</dbReference>
<dbReference type="RefSeq" id="WP_260216000.1">
    <property type="nucleotide sequence ID" value="NZ_JAJAGO010000002.1"/>
</dbReference>
<dbReference type="SUPFAM" id="SSF52540">
    <property type="entry name" value="P-loop containing nucleoside triphosphate hydrolases"/>
    <property type="match status" value="2"/>
</dbReference>
<evidence type="ECO:0000259" key="5">
    <source>
        <dbReference type="PROSITE" id="PS50893"/>
    </source>
</evidence>
<keyword evidence="7" id="KW-1185">Reference proteome</keyword>
<dbReference type="PANTHER" id="PTHR19211">
    <property type="entry name" value="ATP-BINDING TRANSPORT PROTEIN-RELATED"/>
    <property type="match status" value="1"/>
</dbReference>
<dbReference type="InterPro" id="IPR003439">
    <property type="entry name" value="ABC_transporter-like_ATP-bd"/>
</dbReference>
<reference evidence="6 7" key="1">
    <citation type="submission" date="2021-10" db="EMBL/GenBank/DDBJ databases">
        <title>Streptomyces gossypii sp. nov., isolated from soil collected from cotton field.</title>
        <authorList>
            <person name="Ge X."/>
            <person name="Chen X."/>
            <person name="Liu W."/>
        </authorList>
    </citation>
    <scope>NUCLEOTIDE SEQUENCE [LARGE SCALE GENOMIC DNA]</scope>
    <source>
        <strain evidence="6 7">N2-109</strain>
    </source>
</reference>
<evidence type="ECO:0000256" key="2">
    <source>
        <dbReference type="ARBA" id="ARBA00022741"/>
    </source>
</evidence>
<dbReference type="Pfam" id="PF00005">
    <property type="entry name" value="ABC_tran"/>
    <property type="match status" value="2"/>
</dbReference>
<keyword evidence="2" id="KW-0547">Nucleotide-binding</keyword>
<comment type="caution">
    <text evidence="6">The sequence shown here is derived from an EMBL/GenBank/DDBJ whole genome shotgun (WGS) entry which is preliminary data.</text>
</comment>
<sequence length="564" mass="61016">MATPIPPTAATTPGASLTASALAFRWPDGTAVFDGLSLSVGRGRTGLVGANGTGKSTLLRLLAGRLRPARGSVTVGGSLAYLPQNLTLDTDLRVDEALGIAGRRCALRAIEAGDVREEHFETVGDDWDVEERALATLGSLGLGELGLDRTVGRMSGGETVLLRLAALLLERPDVLLLDEPTNNLDVFARRRLYEAVDSWRSGVLVVVSHDRELLERVDRIAELRSGSVSWYGGGWSAYQEALATEQEAAGRTLRAAEADVRRQKRELEETRTKVARRQRQSKKLDAQRRAPRIVAGERKRAAQVSGDKLRNLHEDRLSEARERREEAADAIRDDAEIRVSLPGTAVPAGRTVLSLHDVRPRFGTLRGGESGADLQVRGPERIALVGRNGAGKTTLLRTLTGELAPLSGTAEAHVPLRFLPQRLDVLDEELSVAANVARLAPGVTEQHIRAQLARFLFKGARAEQRAGTLSGGERFRAALAAMMLAAPAPQLLLLDEPTNNLDLASVRQLTSALRSYEGALLIAGHDLAFLESVGITRWVLVAEELRELTPDEACELFATVPEPR</sequence>
<accession>A0ABT2JMA4</accession>
<gene>
    <name evidence="6" type="ORF">LHJ74_03525</name>
</gene>
<dbReference type="InterPro" id="IPR003593">
    <property type="entry name" value="AAA+_ATPase"/>
</dbReference>
<organism evidence="6 7">
    <name type="scientific">Streptomyces gossypii</name>
    <dbReference type="NCBI Taxonomy" id="2883101"/>
    <lineage>
        <taxon>Bacteria</taxon>
        <taxon>Bacillati</taxon>
        <taxon>Actinomycetota</taxon>
        <taxon>Actinomycetes</taxon>
        <taxon>Kitasatosporales</taxon>
        <taxon>Streptomycetaceae</taxon>
        <taxon>Streptomyces</taxon>
    </lineage>
</organism>
<dbReference type="Proteomes" id="UP001156389">
    <property type="component" value="Unassembled WGS sequence"/>
</dbReference>
<keyword evidence="3 6" id="KW-0067">ATP-binding</keyword>
<dbReference type="InterPro" id="IPR050611">
    <property type="entry name" value="ABCF"/>
</dbReference>
<keyword evidence="1" id="KW-0677">Repeat</keyword>
<evidence type="ECO:0000256" key="3">
    <source>
        <dbReference type="ARBA" id="ARBA00022840"/>
    </source>
</evidence>
<evidence type="ECO:0000313" key="6">
    <source>
        <dbReference type="EMBL" id="MCT2589013.1"/>
    </source>
</evidence>
<dbReference type="GO" id="GO:0005524">
    <property type="term" value="F:ATP binding"/>
    <property type="evidence" value="ECO:0007669"/>
    <property type="project" value="UniProtKB-KW"/>
</dbReference>
<feature type="domain" description="ABC transporter" evidence="5">
    <location>
        <begin position="17"/>
        <end position="250"/>
    </location>
</feature>
<evidence type="ECO:0000256" key="4">
    <source>
        <dbReference type="SAM" id="MobiDB-lite"/>
    </source>
</evidence>
<dbReference type="SMART" id="SM00382">
    <property type="entry name" value="AAA"/>
    <property type="match status" value="2"/>
</dbReference>
<feature type="region of interest" description="Disordered" evidence="4">
    <location>
        <begin position="264"/>
        <end position="300"/>
    </location>
</feature>
<dbReference type="PANTHER" id="PTHR19211:SF6">
    <property type="entry name" value="BLL7188 PROTEIN"/>
    <property type="match status" value="1"/>
</dbReference>
<proteinExistence type="predicted"/>
<dbReference type="PROSITE" id="PS50893">
    <property type="entry name" value="ABC_TRANSPORTER_2"/>
    <property type="match status" value="2"/>
</dbReference>
<evidence type="ECO:0000313" key="7">
    <source>
        <dbReference type="Proteomes" id="UP001156389"/>
    </source>
</evidence>
<feature type="domain" description="ABC transporter" evidence="5">
    <location>
        <begin position="353"/>
        <end position="558"/>
    </location>
</feature>
<dbReference type="EMBL" id="JAJAGO010000002">
    <property type="protein sequence ID" value="MCT2589013.1"/>
    <property type="molecule type" value="Genomic_DNA"/>
</dbReference>
<evidence type="ECO:0000256" key="1">
    <source>
        <dbReference type="ARBA" id="ARBA00022737"/>
    </source>
</evidence>